<keyword evidence="5 12" id="KW-0812">Transmembrane</keyword>
<reference evidence="14 15" key="1">
    <citation type="submission" date="2019-03" db="EMBL/GenBank/DDBJ databases">
        <title>Genomic Encyclopedia of Type Strains, Phase IV (KMG-IV): sequencing the most valuable type-strain genomes for metagenomic binning, comparative biology and taxonomic classification.</title>
        <authorList>
            <person name="Goeker M."/>
        </authorList>
    </citation>
    <scope>NUCLEOTIDE SEQUENCE [LARGE SCALE GENOMIC DNA]</scope>
    <source>
        <strain evidence="14 15">DSM 26377</strain>
    </source>
</reference>
<evidence type="ECO:0000256" key="7">
    <source>
        <dbReference type="ARBA" id="ARBA00022989"/>
    </source>
</evidence>
<evidence type="ECO:0000259" key="13">
    <source>
        <dbReference type="Pfam" id="PF00487"/>
    </source>
</evidence>
<feature type="transmembrane region" description="Helical" evidence="12">
    <location>
        <begin position="233"/>
        <end position="261"/>
    </location>
</feature>
<keyword evidence="8" id="KW-0560">Oxidoreductase</keyword>
<keyword evidence="3" id="KW-1003">Cell membrane</keyword>
<evidence type="ECO:0000256" key="1">
    <source>
        <dbReference type="ARBA" id="ARBA00004429"/>
    </source>
</evidence>
<evidence type="ECO:0000313" key="15">
    <source>
        <dbReference type="Proteomes" id="UP000295341"/>
    </source>
</evidence>
<proteinExistence type="inferred from homology"/>
<protein>
    <submittedName>
        <fullName evidence="14">Alkane 1-monooxygenase</fullName>
    </submittedName>
</protein>
<evidence type="ECO:0000256" key="12">
    <source>
        <dbReference type="SAM" id="Phobius"/>
    </source>
</evidence>
<evidence type="ECO:0000256" key="11">
    <source>
        <dbReference type="ARBA" id="ARBA00023136"/>
    </source>
</evidence>
<comment type="similarity">
    <text evidence="2">Belongs to the fatty acid desaturase type 1 family. AlkB subfamily.</text>
</comment>
<keyword evidence="10 14" id="KW-0503">Monooxygenase</keyword>
<accession>A0A4S3K6D5</accession>
<dbReference type="Proteomes" id="UP000295341">
    <property type="component" value="Unassembled WGS sequence"/>
</dbReference>
<evidence type="ECO:0000313" key="14">
    <source>
        <dbReference type="EMBL" id="TDU31449.1"/>
    </source>
</evidence>
<dbReference type="CDD" id="cd03512">
    <property type="entry name" value="Alkane-hydroxylase"/>
    <property type="match status" value="1"/>
</dbReference>
<feature type="transmembrane region" description="Helical" evidence="12">
    <location>
        <begin position="47"/>
        <end position="67"/>
    </location>
</feature>
<evidence type="ECO:0000256" key="10">
    <source>
        <dbReference type="ARBA" id="ARBA00023033"/>
    </source>
</evidence>
<dbReference type="RefSeq" id="WP_133880028.1">
    <property type="nucleotide sequence ID" value="NZ_MWIN01000012.1"/>
</dbReference>
<keyword evidence="11 12" id="KW-0472">Membrane</keyword>
<evidence type="ECO:0000256" key="2">
    <source>
        <dbReference type="ARBA" id="ARBA00010823"/>
    </source>
</evidence>
<dbReference type="PANTHER" id="PTHR38674">
    <property type="entry name" value="ALKANE 1-MONOOXYGENASE 1"/>
    <property type="match status" value="1"/>
</dbReference>
<evidence type="ECO:0000256" key="8">
    <source>
        <dbReference type="ARBA" id="ARBA00023002"/>
    </source>
</evidence>
<feature type="transmembrane region" description="Helical" evidence="12">
    <location>
        <begin position="87"/>
        <end position="109"/>
    </location>
</feature>
<dbReference type="GO" id="GO:0004497">
    <property type="term" value="F:monooxygenase activity"/>
    <property type="evidence" value="ECO:0007669"/>
    <property type="project" value="UniProtKB-KW"/>
</dbReference>
<dbReference type="GO" id="GO:0005886">
    <property type="term" value="C:plasma membrane"/>
    <property type="evidence" value="ECO:0007669"/>
    <property type="project" value="UniProtKB-SubCell"/>
</dbReference>
<feature type="transmembrane region" description="Helical" evidence="12">
    <location>
        <begin position="115"/>
        <end position="135"/>
    </location>
</feature>
<keyword evidence="6" id="KW-0479">Metal-binding</keyword>
<comment type="caution">
    <text evidence="14">The sequence shown here is derived from an EMBL/GenBank/DDBJ whole genome shotgun (WGS) entry which is preliminary data.</text>
</comment>
<keyword evidence="9" id="KW-0408">Iron</keyword>
<feature type="transmembrane region" description="Helical" evidence="12">
    <location>
        <begin position="339"/>
        <end position="357"/>
    </location>
</feature>
<dbReference type="GO" id="GO:0046872">
    <property type="term" value="F:metal ion binding"/>
    <property type="evidence" value="ECO:0007669"/>
    <property type="project" value="UniProtKB-KW"/>
</dbReference>
<evidence type="ECO:0000256" key="5">
    <source>
        <dbReference type="ARBA" id="ARBA00022692"/>
    </source>
</evidence>
<sequence>MSIEALSADGRSVRYTDRRRWLWSLSLAWPLLPVGSCLLAIQTGHAAWYWATLVIWYLIVPVIDHLLPPDASNPPPEVVPQLDADRYYRYLTYLTVPIHYLTLVYSAYVVGTQDLAWYSILGLALSVGVVNGLAINTGHELGHKTTTPERWLAKTVLAVVGYGHFFIEHNKGHHKDVATPEDPASSRMGENIYRFACREIPGAMRRAWSSEKTRLARCESGPWTLKNEVLQPLLLTVPLYAALIYAFGWVMLPFLFIQAFWGWFGILSSANYIEHYGLMRQRLANGRYEPCQPYHSWNSNHVMSNLILFNLQRHSDHHANPTRRYQSLRAFDKLPEFPSGYPLMFMIALLPPLWFALMDRRVMAWAGGDFSRINVLAEKRAKLAARHAGAGEQVPVAR</sequence>
<keyword evidence="4" id="KW-0997">Cell inner membrane</keyword>
<dbReference type="Pfam" id="PF00487">
    <property type="entry name" value="FA_desaturase"/>
    <property type="match status" value="1"/>
</dbReference>
<dbReference type="EMBL" id="SOBT01000008">
    <property type="protein sequence ID" value="TDU31449.1"/>
    <property type="molecule type" value="Genomic_DNA"/>
</dbReference>
<dbReference type="PANTHER" id="PTHR38674:SF1">
    <property type="entry name" value="ALKANE 1-MONOOXYGENASE 1"/>
    <property type="match status" value="1"/>
</dbReference>
<feature type="transmembrane region" description="Helical" evidence="12">
    <location>
        <begin position="21"/>
        <end position="41"/>
    </location>
</feature>
<keyword evidence="15" id="KW-1185">Reference proteome</keyword>
<evidence type="ECO:0000256" key="6">
    <source>
        <dbReference type="ARBA" id="ARBA00022723"/>
    </source>
</evidence>
<evidence type="ECO:0000256" key="4">
    <source>
        <dbReference type="ARBA" id="ARBA00022519"/>
    </source>
</evidence>
<name>A0A4S3K6D5_9GAMM</name>
<dbReference type="InterPro" id="IPR005804">
    <property type="entry name" value="FA_desaturase_dom"/>
</dbReference>
<dbReference type="AlphaFoldDB" id="A0A4S3K6D5"/>
<evidence type="ECO:0000256" key="3">
    <source>
        <dbReference type="ARBA" id="ARBA00022475"/>
    </source>
</evidence>
<organism evidence="14 15">
    <name type="scientific">Panacagrimonas perspica</name>
    <dbReference type="NCBI Taxonomy" id="381431"/>
    <lineage>
        <taxon>Bacteria</taxon>
        <taxon>Pseudomonadati</taxon>
        <taxon>Pseudomonadota</taxon>
        <taxon>Gammaproteobacteria</taxon>
        <taxon>Nevskiales</taxon>
        <taxon>Nevskiaceae</taxon>
        <taxon>Panacagrimonas</taxon>
    </lineage>
</organism>
<evidence type="ECO:0000256" key="9">
    <source>
        <dbReference type="ARBA" id="ARBA00023004"/>
    </source>
</evidence>
<comment type="subcellular location">
    <subcellularLocation>
        <location evidence="1">Cell inner membrane</location>
        <topology evidence="1">Multi-pass membrane protein</topology>
    </subcellularLocation>
</comment>
<dbReference type="InterPro" id="IPR033885">
    <property type="entry name" value="AlkB/XylM"/>
</dbReference>
<feature type="domain" description="Fatty acid desaturase" evidence="13">
    <location>
        <begin position="117"/>
        <end position="342"/>
    </location>
</feature>
<keyword evidence="7 12" id="KW-1133">Transmembrane helix</keyword>
<dbReference type="OrthoDB" id="4759734at2"/>
<dbReference type="GO" id="GO:0006629">
    <property type="term" value="P:lipid metabolic process"/>
    <property type="evidence" value="ECO:0007669"/>
    <property type="project" value="InterPro"/>
</dbReference>
<gene>
    <name evidence="14" type="ORF">DFR24_0819</name>
</gene>